<dbReference type="EMBL" id="LR134493">
    <property type="protein sequence ID" value="VEI71481.1"/>
    <property type="molecule type" value="Genomic_DNA"/>
</dbReference>
<reference evidence="2 5" key="2">
    <citation type="submission" date="2020-11" db="EMBL/GenBank/DDBJ databases">
        <title>Enhanced detection system for hospital associated transmission using whole genome sequencing surveillance.</title>
        <authorList>
            <person name="Harrison L.H."/>
            <person name="Van Tyne D."/>
            <person name="Marsh J.W."/>
            <person name="Griffith M.P."/>
            <person name="Snyder D.J."/>
            <person name="Cooper V.S."/>
            <person name="Mustapha M."/>
        </authorList>
    </citation>
    <scope>NUCLEOTIDE SEQUENCE [LARGE SCALE GENOMIC DNA]</scope>
    <source>
        <strain evidence="2 5">SER00230</strain>
    </source>
</reference>
<dbReference type="Proteomes" id="UP000281904">
    <property type="component" value="Chromosome"/>
</dbReference>
<keyword evidence="3" id="KW-0031">Aminopeptidase</keyword>
<dbReference type="InterPro" id="IPR007484">
    <property type="entry name" value="Peptidase_M28"/>
</dbReference>
<evidence type="ECO:0000313" key="4">
    <source>
        <dbReference type="Proteomes" id="UP000281904"/>
    </source>
</evidence>
<accession>A0A448SUZ2</accession>
<evidence type="ECO:0000259" key="1">
    <source>
        <dbReference type="Pfam" id="PF04389"/>
    </source>
</evidence>
<keyword evidence="3" id="KW-0378">Hydrolase</keyword>
<dbReference type="Proteomes" id="UP000624159">
    <property type="component" value="Unassembled WGS sequence"/>
</dbReference>
<dbReference type="Gene3D" id="3.40.630.10">
    <property type="entry name" value="Zn peptidases"/>
    <property type="match status" value="1"/>
</dbReference>
<name>A0A448SUZ2_SERRU</name>
<evidence type="ECO:0000313" key="3">
    <source>
        <dbReference type="EMBL" id="VEI71481.1"/>
    </source>
</evidence>
<keyword evidence="3" id="KW-0645">Protease</keyword>
<dbReference type="Pfam" id="PF04389">
    <property type="entry name" value="Peptidase_M28"/>
    <property type="match status" value="1"/>
</dbReference>
<dbReference type="EMBL" id="JADULK010000009">
    <property type="protein sequence ID" value="MBH1931421.1"/>
    <property type="molecule type" value="Genomic_DNA"/>
</dbReference>
<sequence>MKTENKFIEIISELAKLDRTQASNVTKKSCQFLIDYVTSYVPSSCCRLLEFSAKPGTHHLGFSAPSPWELVSGSICFSAPEQAAFTLDHAVRPMLIATHSHAFVGDLPVCTQADPAPAGKLVLLNAPREQFSAQLTAAIQGNAYGIASSAFSRFVGQNQARGRIELPSSSPVFGLSLTQSEHNDLASMLSAGALSATVSIVTEQSGSVPVLEIRTHPDADKEILLCAHICHLRPGANDNASGVAVLCELLRNYSDSLPPVRLIFAPEFTGMSAYLATTGVKPIFAINVDMVGGDPALTGAQLELECSPPYLRHPLQDLLTELFQNAHDLDGRVTAFRGYSDHALFACKAVAVPAVLIGQSGDVYNHTDLDRLDNLSLDQMENVCRLLARFLNKARSYYELPDSQPASEQVKNTLPFNIYNLLNACDTEMAADIRLRLSSDKGTYARLQRAWLATQWHQESLGDAWAEKVIGSLNQMRLQGK</sequence>
<dbReference type="GO" id="GO:0004177">
    <property type="term" value="F:aminopeptidase activity"/>
    <property type="evidence" value="ECO:0007669"/>
    <property type="project" value="UniProtKB-KW"/>
</dbReference>
<gene>
    <name evidence="2" type="ORF">I5U13_17340</name>
    <name evidence="3" type="ORF">NCTC10036_04367</name>
</gene>
<dbReference type="RefSeq" id="WP_164722823.1">
    <property type="nucleotide sequence ID" value="NZ_JADULK010000009.1"/>
</dbReference>
<evidence type="ECO:0000313" key="2">
    <source>
        <dbReference type="EMBL" id="MBH1931421.1"/>
    </source>
</evidence>
<dbReference type="SUPFAM" id="SSF53187">
    <property type="entry name" value="Zn-dependent exopeptidases"/>
    <property type="match status" value="1"/>
</dbReference>
<protein>
    <submittedName>
        <fullName evidence="2">DUF4910 domain-containing protein</fullName>
    </submittedName>
    <submittedName>
        <fullName evidence="3">Uncharacterized protein conserved in bacteria with an aminopeptidase-like domain</fullName>
    </submittedName>
</protein>
<dbReference type="AlphaFoldDB" id="A0A448SUZ2"/>
<proteinExistence type="predicted"/>
<evidence type="ECO:0000313" key="5">
    <source>
        <dbReference type="Proteomes" id="UP000624159"/>
    </source>
</evidence>
<organism evidence="3 4">
    <name type="scientific">Serratia rubidaea</name>
    <name type="common">Serratia marinorubra</name>
    <dbReference type="NCBI Taxonomy" id="61652"/>
    <lineage>
        <taxon>Bacteria</taxon>
        <taxon>Pseudomonadati</taxon>
        <taxon>Pseudomonadota</taxon>
        <taxon>Gammaproteobacteria</taxon>
        <taxon>Enterobacterales</taxon>
        <taxon>Yersiniaceae</taxon>
        <taxon>Serratia</taxon>
    </lineage>
</organism>
<reference evidence="3 4" key="1">
    <citation type="submission" date="2018-12" db="EMBL/GenBank/DDBJ databases">
        <authorList>
            <consortium name="Pathogen Informatics"/>
        </authorList>
    </citation>
    <scope>NUCLEOTIDE SEQUENCE [LARGE SCALE GENOMIC DNA]</scope>
    <source>
        <strain evidence="3 4">NCTC10036</strain>
    </source>
</reference>
<feature type="domain" description="Peptidase M28" evidence="1">
    <location>
        <begin position="216"/>
        <end position="390"/>
    </location>
</feature>
<keyword evidence="5" id="KW-1185">Reference proteome</keyword>